<dbReference type="InterPro" id="IPR002182">
    <property type="entry name" value="NB-ARC"/>
</dbReference>
<dbReference type="InterPro" id="IPR058922">
    <property type="entry name" value="WHD_DRP"/>
</dbReference>
<evidence type="ECO:0000313" key="11">
    <source>
        <dbReference type="EMBL" id="JAT51570.1"/>
    </source>
</evidence>
<gene>
    <name evidence="11" type="primary">RPPL1_31</name>
    <name evidence="11" type="ORF">g.128398</name>
</gene>
<feature type="non-terminal residue" evidence="11">
    <location>
        <position position="1"/>
    </location>
</feature>
<dbReference type="InterPro" id="IPR027417">
    <property type="entry name" value="P-loop_NTPase"/>
</dbReference>
<dbReference type="SUPFAM" id="SSF52540">
    <property type="entry name" value="P-loop containing nucleoside triphosphate hydrolases"/>
    <property type="match status" value="1"/>
</dbReference>
<dbReference type="Gene3D" id="1.20.5.4130">
    <property type="match status" value="1"/>
</dbReference>
<evidence type="ECO:0000256" key="6">
    <source>
        <dbReference type="ARBA" id="ARBA00022840"/>
    </source>
</evidence>
<protein>
    <submittedName>
        <fullName evidence="11">Putative disease resistance RPP13-like protein 1</fullName>
    </submittedName>
</protein>
<proteinExistence type="inferred from homology"/>
<dbReference type="Gene3D" id="3.40.50.300">
    <property type="entry name" value="P-loop containing nucleotide triphosphate hydrolases"/>
    <property type="match status" value="1"/>
</dbReference>
<keyword evidence="5" id="KW-0611">Plant defense</keyword>
<dbReference type="GO" id="GO:0051707">
    <property type="term" value="P:response to other organism"/>
    <property type="evidence" value="ECO:0007669"/>
    <property type="project" value="UniProtKB-ARBA"/>
</dbReference>
<evidence type="ECO:0000259" key="7">
    <source>
        <dbReference type="Pfam" id="PF00931"/>
    </source>
</evidence>
<sequence>STPPPSPSLLVLSYWREGEMELIQSPLGTVCERLVDAAIDEYKLVRGAQEEVNKLKSTVSHIKPVLQDANQKQVGHEAVRAWLRTLKQVLLDAEDVLDEVATDAALRTRDAADTRSVTSWRAKVRTMISCFGCIHKLSSSHAIAQQIKAIRLNLNGLYEERVGLGLCVLKETTCRRRDTTSLLPDESLILGRDVEKKQMVQLLLASGEGSEPTSSKNKVDVLAIVGMGGVGKTTLAKLVFNDPTVKQHFQLMMWVCVSEDFDLKRITREIMESAVESNESKELSEISNWDLAKKRFKGVIAEKRFLLVLDDMWEEDPSNWESLYESVNYGGEGSKIIITTRSKKVSDVAKAFYVPLKSLSSEDLWPILQRYAFDGCDSNEQILLETMGKQIVERLKGSPLAAKTIGRLLNSNLDVKYWRSILKSETLVMQQQQNDILHILKLSYDHLPGHLKQVFAYFSLFPKDHKFNAGDLVQLWMAQNFIQTTGGLHAESVGSEYLNDLLYKSFFEKDGDGKYVMHDLIHDLAESVSKDDCFRLVDDRSGEISETIRHVSLATNNFDAAKLKALCKQRNLRTLLLLSQCTFDLSPHLDELFLKLKWLRVLGLGGCRIKELPTSIGSLKHLRFVDLEMNPITKLPESFCHLHNLQVLKLGGCSLGALPSNMNALINLRHLKTDTKLVSSIQELGRLTALQELSVRGTKVRELAGMDMLRRLEISDLDEVESKEEAQQARLCAKEDLEVLKLRWRGNRVDHSVNRTLEEGVLEVLQPVDSISTLQVVAYGGVKSPSWMEDQSWVSFSSLERVELRNCQNWEVLPPLGRLRCLKFLTIEGMRNVRQIGPQFFGYSPKELQGFPSLEELKFSHMPVWEKWEVPIGNDVNFLPRLNILQVWSCPKLIEL</sequence>
<feature type="domain" description="Disease resistance protein winged helix" evidence="9">
    <location>
        <begin position="460"/>
        <end position="525"/>
    </location>
</feature>
<evidence type="ECO:0000256" key="3">
    <source>
        <dbReference type="ARBA" id="ARBA00022737"/>
    </source>
</evidence>
<dbReference type="PRINTS" id="PR00364">
    <property type="entry name" value="DISEASERSIST"/>
</dbReference>
<evidence type="ECO:0000259" key="8">
    <source>
        <dbReference type="Pfam" id="PF18052"/>
    </source>
</evidence>
<evidence type="ECO:0000256" key="2">
    <source>
        <dbReference type="ARBA" id="ARBA00022614"/>
    </source>
</evidence>
<keyword evidence="6" id="KW-0067">ATP-binding</keyword>
<keyword evidence="2" id="KW-0433">Leucine-rich repeat</keyword>
<dbReference type="PANTHER" id="PTHR36766">
    <property type="entry name" value="PLANT BROAD-SPECTRUM MILDEW RESISTANCE PROTEIN RPW8"/>
    <property type="match status" value="1"/>
</dbReference>
<name>A0A1D1YAB9_9ARAE</name>
<dbReference type="PANTHER" id="PTHR36766:SF40">
    <property type="entry name" value="DISEASE RESISTANCE PROTEIN RGA3"/>
    <property type="match status" value="1"/>
</dbReference>
<evidence type="ECO:0000259" key="10">
    <source>
        <dbReference type="Pfam" id="PF25019"/>
    </source>
</evidence>
<evidence type="ECO:0000256" key="1">
    <source>
        <dbReference type="ARBA" id="ARBA00008894"/>
    </source>
</evidence>
<feature type="domain" description="R13L1/DRL21-like LRR repeat region" evidence="10">
    <location>
        <begin position="701"/>
        <end position="830"/>
    </location>
</feature>
<dbReference type="GO" id="GO:0043531">
    <property type="term" value="F:ADP binding"/>
    <property type="evidence" value="ECO:0007669"/>
    <property type="project" value="InterPro"/>
</dbReference>
<dbReference type="InterPro" id="IPR003591">
    <property type="entry name" value="Leu-rich_rpt_typical-subtyp"/>
</dbReference>
<dbReference type="SMART" id="SM00369">
    <property type="entry name" value="LRR_TYP"/>
    <property type="match status" value="3"/>
</dbReference>
<dbReference type="EMBL" id="GDJX01016366">
    <property type="protein sequence ID" value="JAT51570.1"/>
    <property type="molecule type" value="Transcribed_RNA"/>
</dbReference>
<keyword evidence="4" id="KW-0547">Nucleotide-binding</keyword>
<dbReference type="Pfam" id="PF18052">
    <property type="entry name" value="Rx_N"/>
    <property type="match status" value="1"/>
</dbReference>
<dbReference type="Gene3D" id="3.80.10.10">
    <property type="entry name" value="Ribonuclease Inhibitor"/>
    <property type="match status" value="2"/>
</dbReference>
<dbReference type="InterPro" id="IPR041118">
    <property type="entry name" value="Rx_N"/>
</dbReference>
<dbReference type="GO" id="GO:0005524">
    <property type="term" value="F:ATP binding"/>
    <property type="evidence" value="ECO:0007669"/>
    <property type="project" value="UniProtKB-KW"/>
</dbReference>
<dbReference type="Pfam" id="PF25019">
    <property type="entry name" value="LRR_R13L1-DRL21"/>
    <property type="match status" value="1"/>
</dbReference>
<organism evidence="11">
    <name type="scientific">Anthurium amnicola</name>
    <dbReference type="NCBI Taxonomy" id="1678845"/>
    <lineage>
        <taxon>Eukaryota</taxon>
        <taxon>Viridiplantae</taxon>
        <taxon>Streptophyta</taxon>
        <taxon>Embryophyta</taxon>
        <taxon>Tracheophyta</taxon>
        <taxon>Spermatophyta</taxon>
        <taxon>Magnoliopsida</taxon>
        <taxon>Liliopsida</taxon>
        <taxon>Araceae</taxon>
        <taxon>Pothoideae</taxon>
        <taxon>Potheae</taxon>
        <taxon>Anthurium</taxon>
    </lineage>
</organism>
<feature type="domain" description="NB-ARC" evidence="7">
    <location>
        <begin position="216"/>
        <end position="374"/>
    </location>
</feature>
<accession>A0A1D1YAB9</accession>
<dbReference type="Gene3D" id="1.10.8.430">
    <property type="entry name" value="Helical domain of apoptotic protease-activating factors"/>
    <property type="match status" value="1"/>
</dbReference>
<dbReference type="FunFam" id="3.40.50.300:FF:001091">
    <property type="entry name" value="Probable disease resistance protein At1g61300"/>
    <property type="match status" value="1"/>
</dbReference>
<comment type="similarity">
    <text evidence="1">Belongs to the disease resistance NB-LRR family.</text>
</comment>
<evidence type="ECO:0000256" key="4">
    <source>
        <dbReference type="ARBA" id="ARBA00022741"/>
    </source>
</evidence>
<evidence type="ECO:0000259" key="9">
    <source>
        <dbReference type="Pfam" id="PF23559"/>
    </source>
</evidence>
<evidence type="ECO:0000256" key="5">
    <source>
        <dbReference type="ARBA" id="ARBA00022821"/>
    </source>
</evidence>
<dbReference type="InterPro" id="IPR032675">
    <property type="entry name" value="LRR_dom_sf"/>
</dbReference>
<dbReference type="Pfam" id="PF23559">
    <property type="entry name" value="WHD_DRP"/>
    <property type="match status" value="1"/>
</dbReference>
<reference evidence="11" key="1">
    <citation type="submission" date="2015-07" db="EMBL/GenBank/DDBJ databases">
        <title>Transcriptome Assembly of Anthurium amnicola.</title>
        <authorList>
            <person name="Suzuki J."/>
        </authorList>
    </citation>
    <scope>NUCLEOTIDE SEQUENCE</scope>
</reference>
<dbReference type="Pfam" id="PF00931">
    <property type="entry name" value="NB-ARC"/>
    <property type="match status" value="1"/>
</dbReference>
<dbReference type="Gene3D" id="1.10.10.10">
    <property type="entry name" value="Winged helix-like DNA-binding domain superfamily/Winged helix DNA-binding domain"/>
    <property type="match status" value="1"/>
</dbReference>
<dbReference type="AlphaFoldDB" id="A0A1D1YAB9"/>
<dbReference type="InterPro" id="IPR042197">
    <property type="entry name" value="Apaf_helical"/>
</dbReference>
<dbReference type="InterPro" id="IPR036388">
    <property type="entry name" value="WH-like_DNA-bd_sf"/>
</dbReference>
<feature type="non-terminal residue" evidence="11">
    <location>
        <position position="896"/>
    </location>
</feature>
<dbReference type="GO" id="GO:0006952">
    <property type="term" value="P:defense response"/>
    <property type="evidence" value="ECO:0007669"/>
    <property type="project" value="UniProtKB-KW"/>
</dbReference>
<dbReference type="InterPro" id="IPR056789">
    <property type="entry name" value="LRR_R13L1-DRL21"/>
</dbReference>
<keyword evidence="3" id="KW-0677">Repeat</keyword>
<feature type="domain" description="Disease resistance N-terminal" evidence="8">
    <location>
        <begin position="28"/>
        <end position="108"/>
    </location>
</feature>
<dbReference type="SUPFAM" id="SSF52058">
    <property type="entry name" value="L domain-like"/>
    <property type="match status" value="1"/>
</dbReference>